<dbReference type="InterPro" id="IPR020845">
    <property type="entry name" value="AMP-binding_CS"/>
</dbReference>
<dbReference type="SUPFAM" id="SSF52777">
    <property type="entry name" value="CoA-dependent acyltransferases"/>
    <property type="match status" value="2"/>
</dbReference>
<dbReference type="Pfam" id="PF00668">
    <property type="entry name" value="Condensation"/>
    <property type="match status" value="1"/>
</dbReference>
<proteinExistence type="predicted"/>
<reference evidence="8" key="1">
    <citation type="journal article" date="2019" name="Int. J. Syst. Evol. Microbiol.">
        <title>The Global Catalogue of Microorganisms (GCM) 10K type strain sequencing project: providing services to taxonomists for standard genome sequencing and annotation.</title>
        <authorList>
            <consortium name="The Broad Institute Genomics Platform"/>
            <consortium name="The Broad Institute Genome Sequencing Center for Infectious Disease"/>
            <person name="Wu L."/>
            <person name="Ma J."/>
        </authorList>
    </citation>
    <scope>NUCLEOTIDE SEQUENCE [LARGE SCALE GENOMIC DNA]</scope>
    <source>
        <strain evidence="8">CCM 9147</strain>
    </source>
</reference>
<dbReference type="InterPro" id="IPR001242">
    <property type="entry name" value="Condensation_dom"/>
</dbReference>
<dbReference type="Pfam" id="PF13193">
    <property type="entry name" value="AMP-binding_C"/>
    <property type="match status" value="1"/>
</dbReference>
<evidence type="ECO:0000313" key="7">
    <source>
        <dbReference type="EMBL" id="MFD1464239.1"/>
    </source>
</evidence>
<dbReference type="InterPro" id="IPR025110">
    <property type="entry name" value="AMP-bd_C"/>
</dbReference>
<dbReference type="EMBL" id="JBHTNZ010000098">
    <property type="protein sequence ID" value="MFD1464239.1"/>
    <property type="molecule type" value="Genomic_DNA"/>
</dbReference>
<keyword evidence="3" id="KW-0597">Phosphoprotein</keyword>
<comment type="cofactor">
    <cofactor evidence="1">
        <name>pantetheine 4'-phosphate</name>
        <dbReference type="ChEBI" id="CHEBI:47942"/>
    </cofactor>
</comment>
<dbReference type="Gene3D" id="3.30.300.30">
    <property type="match status" value="1"/>
</dbReference>
<evidence type="ECO:0000256" key="5">
    <source>
        <dbReference type="ARBA" id="ARBA00023194"/>
    </source>
</evidence>
<dbReference type="InterPro" id="IPR000873">
    <property type="entry name" value="AMP-dep_synth/lig_dom"/>
</dbReference>
<comment type="caution">
    <text evidence="7">The sequence shown here is derived from an EMBL/GenBank/DDBJ whole genome shotgun (WGS) entry which is preliminary data.</text>
</comment>
<dbReference type="PANTHER" id="PTHR45527">
    <property type="entry name" value="NONRIBOSOMAL PEPTIDE SYNTHETASE"/>
    <property type="match status" value="1"/>
</dbReference>
<feature type="non-terminal residue" evidence="7">
    <location>
        <position position="1"/>
    </location>
</feature>
<dbReference type="Gene3D" id="3.30.559.10">
    <property type="entry name" value="Chloramphenicol acetyltransferase-like domain"/>
    <property type="match status" value="1"/>
</dbReference>
<dbReference type="InterPro" id="IPR009081">
    <property type="entry name" value="PP-bd_ACP"/>
</dbReference>
<keyword evidence="8" id="KW-1185">Reference proteome</keyword>
<protein>
    <submittedName>
        <fullName evidence="7">Condensation domain-containing protein</fullName>
    </submittedName>
</protein>
<dbReference type="Pfam" id="PF00501">
    <property type="entry name" value="AMP-binding"/>
    <property type="match status" value="1"/>
</dbReference>
<evidence type="ECO:0000256" key="1">
    <source>
        <dbReference type="ARBA" id="ARBA00001957"/>
    </source>
</evidence>
<name>A0ABW4DKE3_9BACL</name>
<dbReference type="PRINTS" id="PR00154">
    <property type="entry name" value="AMPBINDING"/>
</dbReference>
<sequence>LARWMPDGNIEYLGRIDHQVKIRGYRIELGEVESHLLKVESVREAVVMARADETGQKHMVAYYVAGQEMGASELRSELGRELPSYMVPSYFVQLEQMPLSPNGKIERKALPAPEIRLAADREYVAPRTRLEEQLAHIWQSVLHDPQIGITDNFFEVGGHSLRATTLVAKIHQELHHKLALRDIFQYPTIELLVRVMGEQTQQTYASIPVVEKRPYYPVSSAQKRMYVLSYLEGGEISYNMPGALIIEGSLDKTRLEQAFRQLIARHETLRTSFDMVDGEVVQRIAATVEFNVEHVQASEEETRQYALDFVREFDLAQAPLLRVQLVENGPQRHVMLYDMHHIISDGVTEGMIVQEFSQLYEGKELSPLRIHYKDYAVWQHAGMQSDRLREQERYWMKTMAGEIPALDMPTDFARPAVQRLEGARYDFSISAEDSEQLKQLAAQTGSTLYMVLLAAYSTLLHKYSGQEDIIVGTPIAGRPHAELESLVGVFLNTLAIRNYPSGEKTFLGYLQEVKEHALSAYEHQDYPFEELVEKLNLTRNTSRNALFDTMFELKTFEQQEFELEGLTFKPYPTENNTAKFDLTLDALEQPEGILCSLEYSTALYKPETIARLAKHFTELVHAIVLHPQQPLAALDMVTVEEKAQILYGFGDVGVSDVAAVEAGALFHAFVEEQVQLVPDHVAVVYEKQQLTYRKLNERANQLARRLRNEGIGRESIIGILSERSVDMLVGVLAVWKAGGAYVPLDADYPSERIRFMLEDSGATVLLTQTGLQERAQVWLEESQAASESAAGLRLHTMLALDDESLYTGDATDVEHINEPQDLAYVIYTSGTTGRPKGVMIEHRSLVNTAAAYRRDYRLSQFPVRLLQLASFSFDVFVGDIA</sequence>
<feature type="non-terminal residue" evidence="7">
    <location>
        <position position="881"/>
    </location>
</feature>
<dbReference type="SUPFAM" id="SSF56801">
    <property type="entry name" value="Acetyl-CoA synthetase-like"/>
    <property type="match status" value="2"/>
</dbReference>
<gene>
    <name evidence="7" type="ORF">ACFQ5D_23600</name>
</gene>
<dbReference type="InterPro" id="IPR020459">
    <property type="entry name" value="AMP-binding"/>
</dbReference>
<evidence type="ECO:0000256" key="4">
    <source>
        <dbReference type="ARBA" id="ARBA00022737"/>
    </source>
</evidence>
<dbReference type="Pfam" id="PF00550">
    <property type="entry name" value="PP-binding"/>
    <property type="match status" value="1"/>
</dbReference>
<dbReference type="PANTHER" id="PTHR45527:SF1">
    <property type="entry name" value="FATTY ACID SYNTHASE"/>
    <property type="match status" value="1"/>
</dbReference>
<dbReference type="Gene3D" id="1.10.1200.10">
    <property type="entry name" value="ACP-like"/>
    <property type="match status" value="1"/>
</dbReference>
<dbReference type="RefSeq" id="WP_377571032.1">
    <property type="nucleotide sequence ID" value="NZ_JBHTNZ010000098.1"/>
</dbReference>
<dbReference type="InterPro" id="IPR006162">
    <property type="entry name" value="Ppantetheine_attach_site"/>
</dbReference>
<dbReference type="Gene3D" id="3.30.559.30">
    <property type="entry name" value="Nonribosomal peptide synthetase, condensation domain"/>
    <property type="match status" value="1"/>
</dbReference>
<evidence type="ECO:0000256" key="3">
    <source>
        <dbReference type="ARBA" id="ARBA00022553"/>
    </source>
</evidence>
<feature type="domain" description="Carrier" evidence="6">
    <location>
        <begin position="125"/>
        <end position="200"/>
    </location>
</feature>
<dbReference type="Proteomes" id="UP001597340">
    <property type="component" value="Unassembled WGS sequence"/>
</dbReference>
<evidence type="ECO:0000259" key="6">
    <source>
        <dbReference type="PROSITE" id="PS50075"/>
    </source>
</evidence>
<keyword evidence="5" id="KW-0045">Antibiotic biosynthesis</keyword>
<evidence type="ECO:0000313" key="8">
    <source>
        <dbReference type="Proteomes" id="UP001597340"/>
    </source>
</evidence>
<dbReference type="Gene3D" id="3.40.50.980">
    <property type="match status" value="2"/>
</dbReference>
<keyword evidence="4" id="KW-0677">Repeat</keyword>
<dbReference type="SUPFAM" id="SSF47336">
    <property type="entry name" value="ACP-like"/>
    <property type="match status" value="1"/>
</dbReference>
<keyword evidence="2" id="KW-0596">Phosphopantetheine</keyword>
<dbReference type="InterPro" id="IPR045851">
    <property type="entry name" value="AMP-bd_C_sf"/>
</dbReference>
<evidence type="ECO:0000256" key="2">
    <source>
        <dbReference type="ARBA" id="ARBA00022450"/>
    </source>
</evidence>
<dbReference type="PROSITE" id="PS50075">
    <property type="entry name" value="CARRIER"/>
    <property type="match status" value="1"/>
</dbReference>
<dbReference type="PROSITE" id="PS00012">
    <property type="entry name" value="PHOSPHOPANTETHEINE"/>
    <property type="match status" value="1"/>
</dbReference>
<dbReference type="InterPro" id="IPR036736">
    <property type="entry name" value="ACP-like_sf"/>
</dbReference>
<dbReference type="CDD" id="cd19531">
    <property type="entry name" value="LCL_NRPS-like"/>
    <property type="match status" value="1"/>
</dbReference>
<dbReference type="PROSITE" id="PS00455">
    <property type="entry name" value="AMP_BINDING"/>
    <property type="match status" value="1"/>
</dbReference>
<organism evidence="7 8">
    <name type="scientific">Paenibacillus farraposensis</name>
    <dbReference type="NCBI Taxonomy" id="2807095"/>
    <lineage>
        <taxon>Bacteria</taxon>
        <taxon>Bacillati</taxon>
        <taxon>Bacillota</taxon>
        <taxon>Bacilli</taxon>
        <taxon>Bacillales</taxon>
        <taxon>Paenibacillaceae</taxon>
        <taxon>Paenibacillus</taxon>
    </lineage>
</organism>
<dbReference type="InterPro" id="IPR023213">
    <property type="entry name" value="CAT-like_dom_sf"/>
</dbReference>
<accession>A0ABW4DKE3</accession>